<feature type="compositionally biased region" description="Acidic residues" evidence="1">
    <location>
        <begin position="89"/>
        <end position="107"/>
    </location>
</feature>
<feature type="region of interest" description="Disordered" evidence="1">
    <location>
        <begin position="81"/>
        <end position="124"/>
    </location>
</feature>
<dbReference type="Proteomes" id="UP000001072">
    <property type="component" value="Unassembled WGS sequence"/>
</dbReference>
<proteinExistence type="predicted"/>
<keyword evidence="3" id="KW-1185">Reference proteome</keyword>
<dbReference type="RefSeq" id="XP_007410021.1">
    <property type="nucleotide sequence ID" value="XM_007409959.1"/>
</dbReference>
<dbReference type="KEGG" id="mlr:MELLADRAFT_63184"/>
<dbReference type="PANTHER" id="PTHR33096:SF1">
    <property type="entry name" value="CXC1-LIKE CYSTEINE CLUSTER ASSOCIATED WITH KDZ TRANSPOSASES DOMAIN-CONTAINING PROTEIN"/>
    <property type="match status" value="1"/>
</dbReference>
<organism evidence="3">
    <name type="scientific">Melampsora larici-populina (strain 98AG31 / pathotype 3-4-7)</name>
    <name type="common">Poplar leaf rust fungus</name>
    <dbReference type="NCBI Taxonomy" id="747676"/>
    <lineage>
        <taxon>Eukaryota</taxon>
        <taxon>Fungi</taxon>
        <taxon>Dikarya</taxon>
        <taxon>Basidiomycota</taxon>
        <taxon>Pucciniomycotina</taxon>
        <taxon>Pucciniomycetes</taxon>
        <taxon>Pucciniales</taxon>
        <taxon>Melampsoraceae</taxon>
        <taxon>Melampsora</taxon>
    </lineage>
</organism>
<feature type="compositionally biased region" description="Basic and acidic residues" evidence="1">
    <location>
        <begin position="1"/>
        <end position="10"/>
    </location>
</feature>
<dbReference type="InParanoid" id="F4RLR0"/>
<evidence type="ECO:0000313" key="2">
    <source>
        <dbReference type="EMBL" id="EGG06581.1"/>
    </source>
</evidence>
<sequence>MSLRRKKDDLLPANQLKKPKIKSTQSSQMLSEWDKIEEDWCEQRCNSLSRGLIQMEAPKPSRPSTSALNLFDVYNDGNENDFENQFPVDNDEDDDPLSDISESEAESVDSHDSEQSIASGPGTGCVVTAVTGDNNQKRRIREERQWQEVIEPMFKAYMLCKQLTLNWSRAVTWDSDWKEDCRCSAAKKRIRHLEMMDIMSNFIPLEILEFLKS</sequence>
<gene>
    <name evidence="2" type="ORF">MELLADRAFT_63184</name>
</gene>
<dbReference type="EMBL" id="GL883107">
    <property type="protein sequence ID" value="EGG06581.1"/>
    <property type="molecule type" value="Genomic_DNA"/>
</dbReference>
<evidence type="ECO:0008006" key="4">
    <source>
        <dbReference type="Google" id="ProtNLM"/>
    </source>
</evidence>
<accession>F4RLR0</accession>
<evidence type="ECO:0000313" key="3">
    <source>
        <dbReference type="Proteomes" id="UP000001072"/>
    </source>
</evidence>
<feature type="region of interest" description="Disordered" evidence="1">
    <location>
        <begin position="1"/>
        <end position="30"/>
    </location>
</feature>
<dbReference type="HOGENOM" id="CLU_121539_0_0_1"/>
<protein>
    <recommendedName>
        <fullName evidence="4">CxC1-like cysteine cluster associated with KDZ transposases domain-containing protein</fullName>
    </recommendedName>
</protein>
<dbReference type="PANTHER" id="PTHR33096">
    <property type="entry name" value="CXC2 DOMAIN-CONTAINING PROTEIN"/>
    <property type="match status" value="1"/>
</dbReference>
<name>F4RLR0_MELLP</name>
<evidence type="ECO:0000256" key="1">
    <source>
        <dbReference type="SAM" id="MobiDB-lite"/>
    </source>
</evidence>
<dbReference type="AlphaFoldDB" id="F4RLR0"/>
<dbReference type="VEuPathDB" id="FungiDB:MELLADRAFT_63184"/>
<reference evidence="3" key="1">
    <citation type="journal article" date="2011" name="Proc. Natl. Acad. Sci. U.S.A.">
        <title>Obligate biotrophy features unraveled by the genomic analysis of rust fungi.</title>
        <authorList>
            <person name="Duplessis S."/>
            <person name="Cuomo C.A."/>
            <person name="Lin Y.-C."/>
            <person name="Aerts A."/>
            <person name="Tisserant E."/>
            <person name="Veneault-Fourrey C."/>
            <person name="Joly D.L."/>
            <person name="Hacquard S."/>
            <person name="Amselem J."/>
            <person name="Cantarel B.L."/>
            <person name="Chiu R."/>
            <person name="Coutinho P.M."/>
            <person name="Feau N."/>
            <person name="Field M."/>
            <person name="Frey P."/>
            <person name="Gelhaye E."/>
            <person name="Goldberg J."/>
            <person name="Grabherr M.G."/>
            <person name="Kodira C.D."/>
            <person name="Kohler A."/>
            <person name="Kuees U."/>
            <person name="Lindquist E.A."/>
            <person name="Lucas S.M."/>
            <person name="Mago R."/>
            <person name="Mauceli E."/>
            <person name="Morin E."/>
            <person name="Murat C."/>
            <person name="Pangilinan J.L."/>
            <person name="Park R."/>
            <person name="Pearson M."/>
            <person name="Quesneville H."/>
            <person name="Rouhier N."/>
            <person name="Sakthikumar S."/>
            <person name="Salamov A.A."/>
            <person name="Schmutz J."/>
            <person name="Selles B."/>
            <person name="Shapiro H."/>
            <person name="Tanguay P."/>
            <person name="Tuskan G.A."/>
            <person name="Henrissat B."/>
            <person name="Van de Peer Y."/>
            <person name="Rouze P."/>
            <person name="Ellis J.G."/>
            <person name="Dodds P.N."/>
            <person name="Schein J.E."/>
            <person name="Zhong S."/>
            <person name="Hamelin R.C."/>
            <person name="Grigoriev I.V."/>
            <person name="Szabo L.J."/>
            <person name="Martin F."/>
        </authorList>
    </citation>
    <scope>NUCLEOTIDE SEQUENCE [LARGE SCALE GENOMIC DNA]</scope>
    <source>
        <strain evidence="3">98AG31 / pathotype 3-4-7</strain>
    </source>
</reference>
<dbReference type="GeneID" id="18930046"/>